<protein>
    <submittedName>
        <fullName evidence="1">RCG60169</fullName>
    </submittedName>
</protein>
<sequence>MLNSVISSPSVFWTPALVAAPYVSQNGSEECKGKENCHCTASTRLPCLLQSLLLSSDL</sequence>
<reference evidence="1 2" key="1">
    <citation type="submission" date="2005-09" db="EMBL/GenBank/DDBJ databases">
        <authorList>
            <person name="Mural R.J."/>
            <person name="Li P.W."/>
            <person name="Adams M.D."/>
            <person name="Amanatides P.G."/>
            <person name="Baden-Tillson H."/>
            <person name="Barnstead M."/>
            <person name="Chin S.H."/>
            <person name="Dew I."/>
            <person name="Evans C.A."/>
            <person name="Ferriera S."/>
            <person name="Flanigan M."/>
            <person name="Fosler C."/>
            <person name="Glodek A."/>
            <person name="Gu Z."/>
            <person name="Holt R.A."/>
            <person name="Jennings D."/>
            <person name="Kraft C.L."/>
            <person name="Lu F."/>
            <person name="Nguyen T."/>
            <person name="Nusskern D.R."/>
            <person name="Pfannkoch C.M."/>
            <person name="Sitter C."/>
            <person name="Sutton G.G."/>
            <person name="Venter J.C."/>
            <person name="Wang Z."/>
            <person name="Woodage T."/>
            <person name="Zheng X.H."/>
            <person name="Zhong F."/>
        </authorList>
    </citation>
    <scope>NUCLEOTIDE SEQUENCE [LARGE SCALE GENOMIC DNA]</scope>
    <source>
        <strain>BN</strain>
        <strain evidence="2">Sprague-Dawley</strain>
    </source>
</reference>
<evidence type="ECO:0000313" key="1">
    <source>
        <dbReference type="EMBL" id="EDM16323.1"/>
    </source>
</evidence>
<organism evidence="1 2">
    <name type="scientific">Rattus norvegicus</name>
    <name type="common">Rat</name>
    <dbReference type="NCBI Taxonomy" id="10116"/>
    <lineage>
        <taxon>Eukaryota</taxon>
        <taxon>Metazoa</taxon>
        <taxon>Chordata</taxon>
        <taxon>Craniata</taxon>
        <taxon>Vertebrata</taxon>
        <taxon>Euteleostomi</taxon>
        <taxon>Mammalia</taxon>
        <taxon>Eutheria</taxon>
        <taxon>Euarchontoglires</taxon>
        <taxon>Glires</taxon>
        <taxon>Rodentia</taxon>
        <taxon>Myomorpha</taxon>
        <taxon>Muroidea</taxon>
        <taxon>Muridae</taxon>
        <taxon>Murinae</taxon>
        <taxon>Rattus</taxon>
    </lineage>
</organism>
<dbReference type="Proteomes" id="UP000234681">
    <property type="component" value="Chromosome 7"/>
</dbReference>
<name>A6HR99_RAT</name>
<dbReference type="EMBL" id="CH473950">
    <property type="protein sequence ID" value="EDM16323.1"/>
    <property type="molecule type" value="Genomic_DNA"/>
</dbReference>
<accession>A6HR99</accession>
<dbReference type="AlphaFoldDB" id="A6HR99"/>
<proteinExistence type="predicted"/>
<gene>
    <name evidence="1" type="ORF">rCG_60169</name>
</gene>
<evidence type="ECO:0000313" key="2">
    <source>
        <dbReference type="Proteomes" id="UP000234681"/>
    </source>
</evidence>